<dbReference type="RefSeq" id="WP_305731394.1">
    <property type="nucleotide sequence ID" value="NZ_OW150024.1"/>
</dbReference>
<dbReference type="EMBL" id="OW150024">
    <property type="protein sequence ID" value="CAH2030459.1"/>
    <property type="molecule type" value="Genomic_DNA"/>
</dbReference>
<dbReference type="PROSITE" id="PS51257">
    <property type="entry name" value="PROKAR_LIPOPROTEIN"/>
    <property type="match status" value="1"/>
</dbReference>
<gene>
    <name evidence="1" type="ORF">GEAMG1_0647</name>
</gene>
<reference evidence="1 2" key="1">
    <citation type="submission" date="2022-03" db="EMBL/GenBank/DDBJ databases">
        <authorList>
            <person name="Koch H."/>
        </authorList>
    </citation>
    <scope>NUCLEOTIDE SEQUENCE [LARGE SCALE GENOMIC DNA]</scope>
    <source>
        <strain evidence="1 2">G1</strain>
    </source>
</reference>
<name>A0ABN8HCM6_9BACT</name>
<accession>A0ABN8HCM6</accession>
<evidence type="ECO:0000313" key="2">
    <source>
        <dbReference type="Proteomes" id="UP001295463"/>
    </source>
</evidence>
<evidence type="ECO:0008006" key="3">
    <source>
        <dbReference type="Google" id="ProtNLM"/>
    </source>
</evidence>
<keyword evidence="2" id="KW-1185">Reference proteome</keyword>
<evidence type="ECO:0000313" key="1">
    <source>
        <dbReference type="EMBL" id="CAH2030459.1"/>
    </source>
</evidence>
<proteinExistence type="predicted"/>
<protein>
    <recommendedName>
        <fullName evidence="3">Lipoprotein</fullName>
    </recommendedName>
</protein>
<dbReference type="Proteomes" id="UP001295463">
    <property type="component" value="Chromosome"/>
</dbReference>
<sequence>MKKILCACGMAVVLAGCGSGGTTMSSATPSTPASTASLSGAVADGYLVNATVFLDKNRNYQLDAGEPSTESGANGAYTLQVAPEDIGKYPIVAVATQGVTIDTDTGTPVTGSYVLSIHPQAVSGAVSNFISPMSSQIRELMEGGATMQQAMEQLCTRLGLPGDTNMMQDYIASGNTVMHSAARTMATQMGSQMQQVMAGSGASTTVDVMRYRAMMGSMMRQ</sequence>
<organism evidence="1 2">
    <name type="scientific">Trichlorobacter ammonificans</name>
    <dbReference type="NCBI Taxonomy" id="2916410"/>
    <lineage>
        <taxon>Bacteria</taxon>
        <taxon>Pseudomonadati</taxon>
        <taxon>Thermodesulfobacteriota</taxon>
        <taxon>Desulfuromonadia</taxon>
        <taxon>Geobacterales</taxon>
        <taxon>Geobacteraceae</taxon>
        <taxon>Trichlorobacter</taxon>
    </lineage>
</organism>